<evidence type="ECO:0000256" key="5">
    <source>
        <dbReference type="ARBA" id="ARBA00023242"/>
    </source>
</evidence>
<evidence type="ECO:0000259" key="8">
    <source>
        <dbReference type="Pfam" id="PF12333"/>
    </source>
</evidence>
<sequence>MGSSAKKKKEKKKDFQKPKLRVGKAAPKAANTTSTSFTAKKLLVNQQINANAPSLRDQFLHHVSLLSSRTDSQRKESLAYLASSLQSDYRGKPLPLSLKALLDKVLPLLLDSSSGVRSETTKTLQALPKQDIGDYAEQTLPYIRAGMTHLSQEIRRNTLDVLSYLTETCAKELVSAPGGWTKTIHCFATNLGFKDFADNEGWSMHKTGFREDVRSVARTLQVAEQFLAAGLVKDFAHDKENRYSEASAFPLWDFAHHKLPVKSNPYGYLNLFGRPTDDESRQLEDRDERVLEFQDHYYARFAKSLSKAKHEGGDIGRSAGQLLKVIDSACKAE</sequence>
<accession>A0AAN7YDE5</accession>
<dbReference type="GO" id="GO:0005634">
    <property type="term" value="C:nucleus"/>
    <property type="evidence" value="ECO:0007669"/>
    <property type="project" value="UniProtKB-SubCell"/>
</dbReference>
<dbReference type="SUPFAM" id="SSF48371">
    <property type="entry name" value="ARM repeat"/>
    <property type="match status" value="1"/>
</dbReference>
<name>A0AAN7YDE5_9EURO</name>
<feature type="compositionally biased region" description="Basic residues" evidence="7">
    <location>
        <begin position="1"/>
        <end position="11"/>
    </location>
</feature>
<dbReference type="AlphaFoldDB" id="A0AAN7YDE5"/>
<gene>
    <name evidence="9" type="primary">IPI1</name>
    <name evidence="9" type="ORF">LTR05_000049</name>
</gene>
<evidence type="ECO:0000256" key="2">
    <source>
        <dbReference type="ARBA" id="ARBA00004123"/>
    </source>
</evidence>
<keyword evidence="10" id="KW-1185">Reference proteome</keyword>
<comment type="caution">
    <text evidence="9">The sequence shown here is derived from an EMBL/GenBank/DDBJ whole genome shotgun (WGS) entry which is preliminary data.</text>
</comment>
<dbReference type="PANTHER" id="PTHR16056:SF2">
    <property type="entry name" value="TESTIS-EXPRESSED PROTEIN 10"/>
    <property type="match status" value="1"/>
</dbReference>
<feature type="region of interest" description="Disordered" evidence="7">
    <location>
        <begin position="1"/>
        <end position="32"/>
    </location>
</feature>
<evidence type="ECO:0000256" key="4">
    <source>
        <dbReference type="ARBA" id="ARBA00011141"/>
    </source>
</evidence>
<dbReference type="GO" id="GO:0120330">
    <property type="term" value="C:rixosome complex"/>
    <property type="evidence" value="ECO:0007669"/>
    <property type="project" value="UniProtKB-UniRule"/>
</dbReference>
<dbReference type="InterPro" id="IPR024679">
    <property type="entry name" value="Ipi1_N"/>
</dbReference>
<evidence type="ECO:0000256" key="1">
    <source>
        <dbReference type="ARBA" id="ARBA00002355"/>
    </source>
</evidence>
<dbReference type="Pfam" id="PF12333">
    <property type="entry name" value="Ipi1_N"/>
    <property type="match status" value="1"/>
</dbReference>
<dbReference type="Proteomes" id="UP001309876">
    <property type="component" value="Unassembled WGS sequence"/>
</dbReference>
<evidence type="ECO:0000313" key="10">
    <source>
        <dbReference type="Proteomes" id="UP001309876"/>
    </source>
</evidence>
<protein>
    <recommendedName>
        <fullName evidence="6">Pre-rRNA-processing protein</fullName>
    </recommendedName>
</protein>
<evidence type="ECO:0000256" key="3">
    <source>
        <dbReference type="ARBA" id="ARBA00006427"/>
    </source>
</evidence>
<dbReference type="EMBL" id="JAVRRJ010000001">
    <property type="protein sequence ID" value="KAK5089882.1"/>
    <property type="molecule type" value="Genomic_DNA"/>
</dbReference>
<dbReference type="InterPro" id="IPR011989">
    <property type="entry name" value="ARM-like"/>
</dbReference>
<dbReference type="Gene3D" id="1.25.10.10">
    <property type="entry name" value="Leucine-rich Repeat Variant"/>
    <property type="match status" value="1"/>
</dbReference>
<comment type="subunit">
    <text evidence="4">Component of the RIX1 complex, composed of IPI1, RIX1/IPI2 and IPI3 in a 1:2:2 stoichiometry. The complex interacts (via RIX1) with MDN1 (via its hexameric AAA ATPase ring) and the pre-60S ribosome particles.</text>
</comment>
<evidence type="ECO:0000256" key="7">
    <source>
        <dbReference type="SAM" id="MobiDB-lite"/>
    </source>
</evidence>
<comment type="function">
    <text evidence="1 6">Component of the RIX1 complex required for processing of ITS2 sequences from 35S pre-rRNA.</text>
</comment>
<keyword evidence="6" id="KW-0690">Ribosome biogenesis</keyword>
<keyword evidence="5 6" id="KW-0539">Nucleus</keyword>
<keyword evidence="6" id="KW-0698">rRNA processing</keyword>
<feature type="domain" description="Pre-rRNA-processing protein Ipi1 N-terminal" evidence="8">
    <location>
        <begin position="131"/>
        <end position="227"/>
    </location>
</feature>
<comment type="subcellular location">
    <subcellularLocation>
        <location evidence="2 6">Nucleus</location>
    </subcellularLocation>
</comment>
<organism evidence="9 10">
    <name type="scientific">Lithohypha guttulata</name>
    <dbReference type="NCBI Taxonomy" id="1690604"/>
    <lineage>
        <taxon>Eukaryota</taxon>
        <taxon>Fungi</taxon>
        <taxon>Dikarya</taxon>
        <taxon>Ascomycota</taxon>
        <taxon>Pezizomycotina</taxon>
        <taxon>Eurotiomycetes</taxon>
        <taxon>Chaetothyriomycetidae</taxon>
        <taxon>Chaetothyriales</taxon>
        <taxon>Trichomeriaceae</taxon>
        <taxon>Lithohypha</taxon>
    </lineage>
</organism>
<evidence type="ECO:0000313" key="9">
    <source>
        <dbReference type="EMBL" id="KAK5089882.1"/>
    </source>
</evidence>
<proteinExistence type="inferred from homology"/>
<dbReference type="GO" id="GO:0006364">
    <property type="term" value="P:rRNA processing"/>
    <property type="evidence" value="ECO:0007669"/>
    <property type="project" value="UniProtKB-UniRule"/>
</dbReference>
<dbReference type="InterPro" id="IPR016024">
    <property type="entry name" value="ARM-type_fold"/>
</dbReference>
<evidence type="ECO:0000256" key="6">
    <source>
        <dbReference type="RuleBase" id="RU368021"/>
    </source>
</evidence>
<reference evidence="9 10" key="1">
    <citation type="submission" date="2023-08" db="EMBL/GenBank/DDBJ databases">
        <title>Black Yeasts Isolated from many extreme environments.</title>
        <authorList>
            <person name="Coleine C."/>
            <person name="Stajich J.E."/>
            <person name="Selbmann L."/>
        </authorList>
    </citation>
    <scope>NUCLEOTIDE SEQUENCE [LARGE SCALE GENOMIC DNA]</scope>
    <source>
        <strain evidence="9 10">CCFEE 5910</strain>
    </source>
</reference>
<comment type="similarity">
    <text evidence="3 6">Belongs to the IPI1/TEX10 family.</text>
</comment>
<dbReference type="PANTHER" id="PTHR16056">
    <property type="entry name" value="REGULATOR OF MICROTUBULE DYNAMICS PROTEIN"/>
    <property type="match status" value="1"/>
</dbReference>